<dbReference type="Proteomes" id="UP000887564">
    <property type="component" value="Unplaced"/>
</dbReference>
<keyword evidence="3" id="KW-0378">Hydrolase</keyword>
<dbReference type="InterPro" id="IPR029058">
    <property type="entry name" value="AB_hydrolase_fold"/>
</dbReference>
<evidence type="ECO:0000313" key="8">
    <source>
        <dbReference type="WBParaSite" id="PEQ_0000578401-mRNA-1"/>
    </source>
</evidence>
<keyword evidence="4" id="KW-1015">Disulfide bond</keyword>
<dbReference type="SUPFAM" id="SSF53474">
    <property type="entry name" value="alpha/beta-Hydrolases"/>
    <property type="match status" value="1"/>
</dbReference>
<evidence type="ECO:0000256" key="1">
    <source>
        <dbReference type="ARBA" id="ARBA00005964"/>
    </source>
</evidence>
<dbReference type="AlphaFoldDB" id="A0A914RUX0"/>
<keyword evidence="2" id="KW-0719">Serine esterase</keyword>
<protein>
    <submittedName>
        <fullName evidence="8">Acetylcholinesterase</fullName>
    </submittedName>
</protein>
<dbReference type="GO" id="GO:0006581">
    <property type="term" value="P:acetylcholine catabolic process"/>
    <property type="evidence" value="ECO:0007669"/>
    <property type="project" value="TreeGrafter"/>
</dbReference>
<proteinExistence type="inferred from homology"/>
<reference evidence="8" key="1">
    <citation type="submission" date="2022-11" db="UniProtKB">
        <authorList>
            <consortium name="WormBaseParasite"/>
        </authorList>
    </citation>
    <scope>IDENTIFICATION</scope>
</reference>
<keyword evidence="5" id="KW-0812">Transmembrane</keyword>
<dbReference type="PANTHER" id="PTHR43918">
    <property type="entry name" value="ACETYLCHOLINESTERASE"/>
    <property type="match status" value="1"/>
</dbReference>
<evidence type="ECO:0000256" key="4">
    <source>
        <dbReference type="ARBA" id="ARBA00023157"/>
    </source>
</evidence>
<organism evidence="7 8">
    <name type="scientific">Parascaris equorum</name>
    <name type="common">Equine roundworm</name>
    <dbReference type="NCBI Taxonomy" id="6256"/>
    <lineage>
        <taxon>Eukaryota</taxon>
        <taxon>Metazoa</taxon>
        <taxon>Ecdysozoa</taxon>
        <taxon>Nematoda</taxon>
        <taxon>Chromadorea</taxon>
        <taxon>Rhabditida</taxon>
        <taxon>Spirurina</taxon>
        <taxon>Ascaridomorpha</taxon>
        <taxon>Ascaridoidea</taxon>
        <taxon>Ascarididae</taxon>
        <taxon>Parascaris</taxon>
    </lineage>
</organism>
<name>A0A914RUX0_PAREQ</name>
<keyword evidence="7" id="KW-1185">Reference proteome</keyword>
<dbReference type="GO" id="GO:0005886">
    <property type="term" value="C:plasma membrane"/>
    <property type="evidence" value="ECO:0007669"/>
    <property type="project" value="TreeGrafter"/>
</dbReference>
<dbReference type="InterPro" id="IPR000997">
    <property type="entry name" value="Cholinesterase"/>
</dbReference>
<feature type="domain" description="Carboxylesterase type B" evidence="6">
    <location>
        <begin position="99"/>
        <end position="208"/>
    </location>
</feature>
<dbReference type="PRINTS" id="PR00878">
    <property type="entry name" value="CHOLNESTRASE"/>
</dbReference>
<evidence type="ECO:0000313" key="7">
    <source>
        <dbReference type="Proteomes" id="UP000887564"/>
    </source>
</evidence>
<dbReference type="InterPro" id="IPR050654">
    <property type="entry name" value="AChE-related_enzymes"/>
</dbReference>
<evidence type="ECO:0000256" key="3">
    <source>
        <dbReference type="ARBA" id="ARBA00022801"/>
    </source>
</evidence>
<feature type="transmembrane region" description="Helical" evidence="5">
    <location>
        <begin position="199"/>
        <end position="222"/>
    </location>
</feature>
<keyword evidence="5" id="KW-1133">Transmembrane helix</keyword>
<dbReference type="Gene3D" id="3.40.50.1820">
    <property type="entry name" value="alpha/beta hydrolase"/>
    <property type="match status" value="1"/>
</dbReference>
<evidence type="ECO:0000259" key="6">
    <source>
        <dbReference type="Pfam" id="PF00135"/>
    </source>
</evidence>
<sequence length="230" mass="26954">MKDEGTYWLPYYLLSPKMGFQFNHTISADDPINRALINRGQYTRSLDSFIPYFGDSQLVRHALLHAYEQVRAFSVVFLRDPLVSRALITRKKPHSVFQVSESNDPRERLRDGVARFVGDFFFTCSLVEFSDILADNIYGSVYMYYFTKRSSANPWPKWMGVMHGYEIEYVFGQPMRQSHLYAAGQLTSEQRFSEMIMKFWTEFAVTGFVSAFPLLLFTFFLLRVELQHFS</sequence>
<dbReference type="WBParaSite" id="PEQ_0000578401-mRNA-1">
    <property type="protein sequence ID" value="PEQ_0000578401-mRNA-1"/>
    <property type="gene ID" value="PEQ_0000578401"/>
</dbReference>
<accession>A0A914RUX0</accession>
<dbReference type="PANTHER" id="PTHR43918:SF15">
    <property type="entry name" value="CARBOXYLIC ESTER HYDROLASE"/>
    <property type="match status" value="1"/>
</dbReference>
<dbReference type="GO" id="GO:0005615">
    <property type="term" value="C:extracellular space"/>
    <property type="evidence" value="ECO:0007669"/>
    <property type="project" value="TreeGrafter"/>
</dbReference>
<dbReference type="GO" id="GO:0019695">
    <property type="term" value="P:choline metabolic process"/>
    <property type="evidence" value="ECO:0007669"/>
    <property type="project" value="TreeGrafter"/>
</dbReference>
<comment type="similarity">
    <text evidence="1">Belongs to the type-B carboxylesterase/lipase family.</text>
</comment>
<evidence type="ECO:0000256" key="5">
    <source>
        <dbReference type="SAM" id="Phobius"/>
    </source>
</evidence>
<dbReference type="GO" id="GO:0003990">
    <property type="term" value="F:acetylcholinesterase activity"/>
    <property type="evidence" value="ECO:0007669"/>
    <property type="project" value="TreeGrafter"/>
</dbReference>
<evidence type="ECO:0000256" key="2">
    <source>
        <dbReference type="ARBA" id="ARBA00022487"/>
    </source>
</evidence>
<keyword evidence="5" id="KW-0472">Membrane</keyword>
<dbReference type="Pfam" id="PF00135">
    <property type="entry name" value="COesterase"/>
    <property type="match status" value="1"/>
</dbReference>
<dbReference type="InterPro" id="IPR002018">
    <property type="entry name" value="CarbesteraseB"/>
</dbReference>